<name>A0A8H6Z2P4_9AGAR</name>
<feature type="transmembrane region" description="Helical" evidence="1">
    <location>
        <begin position="161"/>
        <end position="181"/>
    </location>
</feature>
<dbReference type="OrthoDB" id="3346544at2759"/>
<keyword evidence="3" id="KW-1185">Reference proteome</keyword>
<feature type="transmembrane region" description="Helical" evidence="1">
    <location>
        <begin position="77"/>
        <end position="99"/>
    </location>
</feature>
<dbReference type="Proteomes" id="UP000623467">
    <property type="component" value="Unassembled WGS sequence"/>
</dbReference>
<dbReference type="AlphaFoldDB" id="A0A8H6Z2P4"/>
<keyword evidence="1" id="KW-0812">Transmembrane</keyword>
<comment type="caution">
    <text evidence="2">The sequence shown here is derived from an EMBL/GenBank/DDBJ whole genome shotgun (WGS) entry which is preliminary data.</text>
</comment>
<evidence type="ECO:0000313" key="3">
    <source>
        <dbReference type="Proteomes" id="UP000623467"/>
    </source>
</evidence>
<keyword evidence="1" id="KW-0472">Membrane</keyword>
<evidence type="ECO:0000256" key="1">
    <source>
        <dbReference type="SAM" id="Phobius"/>
    </source>
</evidence>
<gene>
    <name evidence="2" type="ORF">MSAN_00614400</name>
</gene>
<sequence>MFIVATSHFVITLYRTVCAIEIIGFTEDSSASEEFLANPRSWHAIMRDMLYVTQCILGDSVAIYRCWILWDRDFRIAIFPLLLLGVSIASGTIACVKLSTLTSYSAVLDNAIVWDWIAIFYAVGLGQNTLTTALMAFRLWLVDRRSKAYNIGRSQFLSAMLILVESAALYFVLQILILATFLTKSNIQLIFLGSIPPVVGITFTLLMIRAGFRSKARAEGSIQTQTIGSIAMRDAPITIHLSEEVIVKNDSNESPV</sequence>
<accession>A0A8H6Z2P4</accession>
<proteinExistence type="predicted"/>
<evidence type="ECO:0000313" key="2">
    <source>
        <dbReference type="EMBL" id="KAF7369854.1"/>
    </source>
</evidence>
<organism evidence="2 3">
    <name type="scientific">Mycena sanguinolenta</name>
    <dbReference type="NCBI Taxonomy" id="230812"/>
    <lineage>
        <taxon>Eukaryota</taxon>
        <taxon>Fungi</taxon>
        <taxon>Dikarya</taxon>
        <taxon>Basidiomycota</taxon>
        <taxon>Agaricomycotina</taxon>
        <taxon>Agaricomycetes</taxon>
        <taxon>Agaricomycetidae</taxon>
        <taxon>Agaricales</taxon>
        <taxon>Marasmiineae</taxon>
        <taxon>Mycenaceae</taxon>
        <taxon>Mycena</taxon>
    </lineage>
</organism>
<protein>
    <submittedName>
        <fullName evidence="2">Uncharacterized protein</fullName>
    </submittedName>
</protein>
<feature type="transmembrane region" description="Helical" evidence="1">
    <location>
        <begin position="119"/>
        <end position="141"/>
    </location>
</feature>
<keyword evidence="1" id="KW-1133">Transmembrane helix</keyword>
<feature type="transmembrane region" description="Helical" evidence="1">
    <location>
        <begin position="187"/>
        <end position="208"/>
    </location>
</feature>
<reference evidence="2" key="1">
    <citation type="submission" date="2020-05" db="EMBL/GenBank/DDBJ databases">
        <title>Mycena genomes resolve the evolution of fungal bioluminescence.</title>
        <authorList>
            <person name="Tsai I.J."/>
        </authorList>
    </citation>
    <scope>NUCLEOTIDE SEQUENCE</scope>
    <source>
        <strain evidence="2">160909Yilan</strain>
    </source>
</reference>
<dbReference type="EMBL" id="JACAZH010000004">
    <property type="protein sequence ID" value="KAF7369854.1"/>
    <property type="molecule type" value="Genomic_DNA"/>
</dbReference>